<dbReference type="InterPro" id="IPR056884">
    <property type="entry name" value="NPHP3-like_N"/>
</dbReference>
<dbReference type="InterPro" id="IPR027417">
    <property type="entry name" value="P-loop_NTPase"/>
</dbReference>
<keyword evidence="1" id="KW-0677">Repeat</keyword>
<dbReference type="Proteomes" id="UP000076532">
    <property type="component" value="Unassembled WGS sequence"/>
</dbReference>
<keyword evidence="4" id="KW-1185">Reference proteome</keyword>
<evidence type="ECO:0000256" key="1">
    <source>
        <dbReference type="ARBA" id="ARBA00022737"/>
    </source>
</evidence>
<dbReference type="OrthoDB" id="1935234at2759"/>
<evidence type="ECO:0000259" key="2">
    <source>
        <dbReference type="PROSITE" id="PS50837"/>
    </source>
</evidence>
<dbReference type="EMBL" id="KV418994">
    <property type="protein sequence ID" value="KZP02102.1"/>
    <property type="molecule type" value="Genomic_DNA"/>
</dbReference>
<organism evidence="3 4">
    <name type="scientific">Athelia psychrophila</name>
    <dbReference type="NCBI Taxonomy" id="1759441"/>
    <lineage>
        <taxon>Eukaryota</taxon>
        <taxon>Fungi</taxon>
        <taxon>Dikarya</taxon>
        <taxon>Basidiomycota</taxon>
        <taxon>Agaricomycotina</taxon>
        <taxon>Agaricomycetes</taxon>
        <taxon>Agaricomycetidae</taxon>
        <taxon>Atheliales</taxon>
        <taxon>Atheliaceae</taxon>
        <taxon>Athelia</taxon>
    </lineage>
</organism>
<dbReference type="AlphaFoldDB" id="A0A167SNV8"/>
<dbReference type="PROSITE" id="PS50837">
    <property type="entry name" value="NACHT"/>
    <property type="match status" value="1"/>
</dbReference>
<accession>A0A167SNV8</accession>
<gene>
    <name evidence="3" type="ORF">FIBSPDRAFT_684964</name>
</gene>
<feature type="non-terminal residue" evidence="3">
    <location>
        <position position="183"/>
    </location>
</feature>
<dbReference type="STRING" id="436010.A0A167SNV8"/>
<dbReference type="SUPFAM" id="SSF52540">
    <property type="entry name" value="P-loop containing nucleoside triphosphate hydrolases"/>
    <property type="match status" value="1"/>
</dbReference>
<reference evidence="3 4" key="1">
    <citation type="journal article" date="2016" name="Mol. Biol. Evol.">
        <title>Comparative Genomics of Early-Diverging Mushroom-Forming Fungi Provides Insights into the Origins of Lignocellulose Decay Capabilities.</title>
        <authorList>
            <person name="Nagy L.G."/>
            <person name="Riley R."/>
            <person name="Tritt A."/>
            <person name="Adam C."/>
            <person name="Daum C."/>
            <person name="Floudas D."/>
            <person name="Sun H."/>
            <person name="Yadav J.S."/>
            <person name="Pangilinan J."/>
            <person name="Larsson K.H."/>
            <person name="Matsuura K."/>
            <person name="Barry K."/>
            <person name="Labutti K."/>
            <person name="Kuo R."/>
            <person name="Ohm R.A."/>
            <person name="Bhattacharya S.S."/>
            <person name="Shirouzu T."/>
            <person name="Yoshinaga Y."/>
            <person name="Martin F.M."/>
            <person name="Grigoriev I.V."/>
            <person name="Hibbett D.S."/>
        </authorList>
    </citation>
    <scope>NUCLEOTIDE SEQUENCE [LARGE SCALE GENOMIC DNA]</scope>
    <source>
        <strain evidence="3 4">CBS 109695</strain>
    </source>
</reference>
<feature type="domain" description="NACHT" evidence="2">
    <location>
        <begin position="27"/>
        <end position="177"/>
    </location>
</feature>
<evidence type="ECO:0000313" key="3">
    <source>
        <dbReference type="EMBL" id="KZP02102.1"/>
    </source>
</evidence>
<dbReference type="PANTHER" id="PTHR10039">
    <property type="entry name" value="AMELOGENIN"/>
    <property type="match status" value="1"/>
</dbReference>
<feature type="non-terminal residue" evidence="3">
    <location>
        <position position="1"/>
    </location>
</feature>
<dbReference type="Gene3D" id="3.40.50.300">
    <property type="entry name" value="P-loop containing nucleotide triphosphate hydrolases"/>
    <property type="match status" value="1"/>
</dbReference>
<sequence>CLPGTRHDSVEEILEWASKPSQGDSSNVLWLYGVAGIGKSAVAATVATHFAKMGRLGGFVGFDRAFPEQSQTSTAVKALARQLAERDGRLRALITETIKDCTKGSVLRASLSEQFDRLIVQTLASIPALAGEGPIVIVLDGLYECGKPDDWASLLELLIDKTDSLPSNLRFIITSRTVDGILD</sequence>
<dbReference type="Pfam" id="PF24883">
    <property type="entry name" value="NPHP3_N"/>
    <property type="match status" value="1"/>
</dbReference>
<proteinExistence type="predicted"/>
<dbReference type="InterPro" id="IPR007111">
    <property type="entry name" value="NACHT_NTPase"/>
</dbReference>
<dbReference type="PANTHER" id="PTHR10039:SF14">
    <property type="entry name" value="NACHT DOMAIN-CONTAINING PROTEIN"/>
    <property type="match status" value="1"/>
</dbReference>
<protein>
    <recommendedName>
        <fullName evidence="2">NACHT domain-containing protein</fullName>
    </recommendedName>
</protein>
<evidence type="ECO:0000313" key="4">
    <source>
        <dbReference type="Proteomes" id="UP000076532"/>
    </source>
</evidence>
<name>A0A167SNV8_9AGAM</name>